<dbReference type="PANTHER" id="PTHR43401">
    <property type="entry name" value="L-THREONINE 3-DEHYDROGENASE"/>
    <property type="match status" value="1"/>
</dbReference>
<keyword evidence="1" id="KW-0560">Oxidoreductase</keyword>
<feature type="domain" description="Alcohol dehydrogenase-like C-terminal" evidence="2">
    <location>
        <begin position="173"/>
        <end position="301"/>
    </location>
</feature>
<evidence type="ECO:0000256" key="1">
    <source>
        <dbReference type="ARBA" id="ARBA00023002"/>
    </source>
</evidence>
<evidence type="ECO:0000259" key="3">
    <source>
        <dbReference type="Pfam" id="PF08240"/>
    </source>
</evidence>
<protein>
    <submittedName>
        <fullName evidence="4">Zinc-binding alcohol dehydrogenase family protein</fullName>
    </submittedName>
</protein>
<dbReference type="Proteomes" id="UP001302222">
    <property type="component" value="Unassembled WGS sequence"/>
</dbReference>
<name>A0ABU5SMV0_9BACT</name>
<evidence type="ECO:0000259" key="2">
    <source>
        <dbReference type="Pfam" id="PF00107"/>
    </source>
</evidence>
<dbReference type="Gene3D" id="3.90.180.10">
    <property type="entry name" value="Medium-chain alcohol dehydrogenases, catalytic domain"/>
    <property type="match status" value="1"/>
</dbReference>
<dbReference type="Pfam" id="PF08240">
    <property type="entry name" value="ADH_N"/>
    <property type="match status" value="1"/>
</dbReference>
<dbReference type="InterPro" id="IPR013149">
    <property type="entry name" value="ADH-like_C"/>
</dbReference>
<dbReference type="EMBL" id="JAYGIM010000014">
    <property type="protein sequence ID" value="MEA5428573.1"/>
    <property type="molecule type" value="Genomic_DNA"/>
</dbReference>
<accession>A0ABU5SMV0</accession>
<evidence type="ECO:0000313" key="5">
    <source>
        <dbReference type="Proteomes" id="UP001302222"/>
    </source>
</evidence>
<dbReference type="Pfam" id="PF00107">
    <property type="entry name" value="ADH_zinc_N"/>
    <property type="match status" value="1"/>
</dbReference>
<dbReference type="CDD" id="cd08261">
    <property type="entry name" value="Zn_ADH7"/>
    <property type="match status" value="1"/>
</dbReference>
<dbReference type="InterPro" id="IPR011032">
    <property type="entry name" value="GroES-like_sf"/>
</dbReference>
<dbReference type="RefSeq" id="WP_323261031.1">
    <property type="nucleotide sequence ID" value="NZ_JAYGIM010000014.1"/>
</dbReference>
<reference evidence="4 5" key="1">
    <citation type="submission" date="2023-12" db="EMBL/GenBank/DDBJ databases">
        <title>Novel species of the genus Arcicella isolated from rivers.</title>
        <authorList>
            <person name="Lu H."/>
        </authorList>
    </citation>
    <scope>NUCLEOTIDE SEQUENCE [LARGE SCALE GENOMIC DNA]</scope>
    <source>
        <strain evidence="4 5">DC25W</strain>
    </source>
</reference>
<keyword evidence="5" id="KW-1185">Reference proteome</keyword>
<dbReference type="PANTHER" id="PTHR43401:SF3">
    <property type="entry name" value="L-GALACTONATE-5-DEHYDROGENASE"/>
    <property type="match status" value="1"/>
</dbReference>
<evidence type="ECO:0000313" key="4">
    <source>
        <dbReference type="EMBL" id="MEA5428573.1"/>
    </source>
</evidence>
<comment type="caution">
    <text evidence="4">The sequence shown here is derived from an EMBL/GenBank/DDBJ whole genome shotgun (WGS) entry which is preliminary data.</text>
</comment>
<dbReference type="SUPFAM" id="SSF50129">
    <property type="entry name" value="GroES-like"/>
    <property type="match status" value="1"/>
</dbReference>
<dbReference type="SUPFAM" id="SSF51735">
    <property type="entry name" value="NAD(P)-binding Rossmann-fold domains"/>
    <property type="match status" value="1"/>
</dbReference>
<dbReference type="InterPro" id="IPR013154">
    <property type="entry name" value="ADH-like_N"/>
</dbReference>
<dbReference type="InterPro" id="IPR050129">
    <property type="entry name" value="Zn_alcohol_dh"/>
</dbReference>
<dbReference type="Gene3D" id="3.40.50.720">
    <property type="entry name" value="NAD(P)-binding Rossmann-like Domain"/>
    <property type="match status" value="1"/>
</dbReference>
<gene>
    <name evidence="4" type="ORF">VB798_18425</name>
</gene>
<sequence>MKTIILNQPGEFQLISREIDDKLADNEALIKIHKIGICGTDYHAYRGKQPFFSYPRVLGHELGAEVIALGKAVDTSELSIGDKVSVEPYLNCGKCQACLNNKQNCCENIKVMGVHTDGGMTEYVKIPAHKLHRSKILGYEQLALVETLGIGAHAVQRASVSQNDIVLVIGAGPIGLSVIQFAKLHGAKIVVMDFNVQRLDFAKQLFDTDVSVLAKEGFTADDLKATLNGVLPTVVFDATGNPQSMMKSFSYLAFGGKLVFVGLFQGDVTFFDPDFHRKEMTLFASRNSLPADFKMIIKNMEEGNIQTQAWLTHEAAFEELPDVFESWLDPSSRVIKAMVTV</sequence>
<dbReference type="InterPro" id="IPR036291">
    <property type="entry name" value="NAD(P)-bd_dom_sf"/>
</dbReference>
<organism evidence="4 5">
    <name type="scientific">Arcicella lustrica</name>
    <dbReference type="NCBI Taxonomy" id="2984196"/>
    <lineage>
        <taxon>Bacteria</taxon>
        <taxon>Pseudomonadati</taxon>
        <taxon>Bacteroidota</taxon>
        <taxon>Cytophagia</taxon>
        <taxon>Cytophagales</taxon>
        <taxon>Flectobacillaceae</taxon>
        <taxon>Arcicella</taxon>
    </lineage>
</organism>
<proteinExistence type="predicted"/>
<feature type="domain" description="Alcohol dehydrogenase-like N-terminal" evidence="3">
    <location>
        <begin position="25"/>
        <end position="133"/>
    </location>
</feature>